<gene>
    <name evidence="2" type="ORF">MNBD_ALPHA08-2550</name>
</gene>
<name>A0A3B0RG49_9ZZZZ</name>
<keyword evidence="1" id="KW-0812">Transmembrane</keyword>
<evidence type="ECO:0000256" key="1">
    <source>
        <dbReference type="SAM" id="Phobius"/>
    </source>
</evidence>
<dbReference type="EMBL" id="UOEC01000033">
    <property type="protein sequence ID" value="VAV87836.1"/>
    <property type="molecule type" value="Genomic_DNA"/>
</dbReference>
<feature type="transmembrane region" description="Helical" evidence="1">
    <location>
        <begin position="16"/>
        <end position="35"/>
    </location>
</feature>
<feature type="transmembrane region" description="Helical" evidence="1">
    <location>
        <begin position="85"/>
        <end position="105"/>
    </location>
</feature>
<feature type="transmembrane region" description="Helical" evidence="1">
    <location>
        <begin position="55"/>
        <end position="73"/>
    </location>
</feature>
<keyword evidence="1" id="KW-0472">Membrane</keyword>
<dbReference type="AlphaFoldDB" id="A0A3B0RG49"/>
<keyword evidence="1" id="KW-1133">Transmembrane helix</keyword>
<evidence type="ECO:0000313" key="2">
    <source>
        <dbReference type="EMBL" id="VAV87836.1"/>
    </source>
</evidence>
<sequence>MTANQASRTETVSPKVTGYGISYAITAILSALLVVLKESNESVLNLMKTLTGHHWITHGLLDIIIFIALGILLSRGAGIRMSGNALISTVVGATVVSGLIIAGFFGL</sequence>
<proteinExistence type="predicted"/>
<reference evidence="2" key="1">
    <citation type="submission" date="2018-06" db="EMBL/GenBank/DDBJ databases">
        <authorList>
            <person name="Zhirakovskaya E."/>
        </authorList>
    </citation>
    <scope>NUCLEOTIDE SEQUENCE</scope>
</reference>
<protein>
    <submittedName>
        <fullName evidence="2">Uncharacterized protein</fullName>
    </submittedName>
</protein>
<accession>A0A3B0RG49</accession>
<organism evidence="2">
    <name type="scientific">hydrothermal vent metagenome</name>
    <dbReference type="NCBI Taxonomy" id="652676"/>
    <lineage>
        <taxon>unclassified sequences</taxon>
        <taxon>metagenomes</taxon>
        <taxon>ecological metagenomes</taxon>
    </lineage>
</organism>